<dbReference type="EMBL" id="JAGPXC010000010">
    <property type="protein sequence ID" value="KAH6646099.1"/>
    <property type="molecule type" value="Genomic_DNA"/>
</dbReference>
<sequence>MAFINARKLVARAGKGAATKQIGLYENVARWVARGIQLIFALIVVGFYAHRVDSDRKAGSAASAAWVYATFVAGTSCITCVLYSIPFVPVHRLFYMDGLLALLWLVVFGVFAGIFLPKESGTEWEGTSVRLMKVGVWIDLVNCLLWIATCAYGVFRTFLGRKAKAYENKIDAKLGEMEDRAIGKVTEKLPPGVTKVAERFPPGFVPARLPLGVRGVTEKLPLNRDPAHMSVNPMPGIATPRFPNTMYASPNETEVYVDEVLY</sequence>
<keyword evidence="1" id="KW-0472">Membrane</keyword>
<evidence type="ECO:0000313" key="2">
    <source>
        <dbReference type="EMBL" id="KAH6646099.1"/>
    </source>
</evidence>
<accession>A0A9P8U9A8</accession>
<keyword evidence="1" id="KW-0812">Transmembrane</keyword>
<keyword evidence="3" id="KW-1185">Reference proteome</keyword>
<reference evidence="2" key="1">
    <citation type="journal article" date="2021" name="Nat. Commun.">
        <title>Genetic determinants of endophytism in the Arabidopsis root mycobiome.</title>
        <authorList>
            <person name="Mesny F."/>
            <person name="Miyauchi S."/>
            <person name="Thiergart T."/>
            <person name="Pickel B."/>
            <person name="Atanasova L."/>
            <person name="Karlsson M."/>
            <person name="Huettel B."/>
            <person name="Barry K.W."/>
            <person name="Haridas S."/>
            <person name="Chen C."/>
            <person name="Bauer D."/>
            <person name="Andreopoulos W."/>
            <person name="Pangilinan J."/>
            <person name="LaButti K."/>
            <person name="Riley R."/>
            <person name="Lipzen A."/>
            <person name="Clum A."/>
            <person name="Drula E."/>
            <person name="Henrissat B."/>
            <person name="Kohler A."/>
            <person name="Grigoriev I.V."/>
            <person name="Martin F.M."/>
            <person name="Hacquard S."/>
        </authorList>
    </citation>
    <scope>NUCLEOTIDE SEQUENCE</scope>
    <source>
        <strain evidence="2">MPI-SDFR-AT-0073</strain>
    </source>
</reference>
<protein>
    <recommendedName>
        <fullName evidence="4">MARVEL domain-containing protein</fullName>
    </recommendedName>
</protein>
<dbReference type="PANTHER" id="PTHR42083">
    <property type="entry name" value="MARVEL DOMAIN-CONTAINING PROTEIN"/>
    <property type="match status" value="1"/>
</dbReference>
<dbReference type="OrthoDB" id="5363290at2759"/>
<dbReference type="AlphaFoldDB" id="A0A9P8U9A8"/>
<comment type="caution">
    <text evidence="2">The sequence shown here is derived from an EMBL/GenBank/DDBJ whole genome shotgun (WGS) entry which is preliminary data.</text>
</comment>
<evidence type="ECO:0000313" key="3">
    <source>
        <dbReference type="Proteomes" id="UP000758603"/>
    </source>
</evidence>
<proteinExistence type="predicted"/>
<organism evidence="2 3">
    <name type="scientific">Truncatella angustata</name>
    <dbReference type="NCBI Taxonomy" id="152316"/>
    <lineage>
        <taxon>Eukaryota</taxon>
        <taxon>Fungi</taxon>
        <taxon>Dikarya</taxon>
        <taxon>Ascomycota</taxon>
        <taxon>Pezizomycotina</taxon>
        <taxon>Sordariomycetes</taxon>
        <taxon>Xylariomycetidae</taxon>
        <taxon>Amphisphaeriales</taxon>
        <taxon>Sporocadaceae</taxon>
        <taxon>Truncatella</taxon>
    </lineage>
</organism>
<dbReference type="Proteomes" id="UP000758603">
    <property type="component" value="Unassembled WGS sequence"/>
</dbReference>
<keyword evidence="1" id="KW-1133">Transmembrane helix</keyword>
<dbReference type="PANTHER" id="PTHR42083:SF1">
    <property type="entry name" value="MARVEL DOMAIN-CONTAINING PROTEIN"/>
    <property type="match status" value="1"/>
</dbReference>
<gene>
    <name evidence="2" type="ORF">BKA67DRAFT_663963</name>
</gene>
<dbReference type="GeneID" id="70137177"/>
<feature type="transmembrane region" description="Helical" evidence="1">
    <location>
        <begin position="61"/>
        <end position="82"/>
    </location>
</feature>
<feature type="transmembrane region" description="Helical" evidence="1">
    <location>
        <begin position="94"/>
        <end position="116"/>
    </location>
</feature>
<dbReference type="RefSeq" id="XP_045952613.1">
    <property type="nucleotide sequence ID" value="XM_046108286.1"/>
</dbReference>
<evidence type="ECO:0008006" key="4">
    <source>
        <dbReference type="Google" id="ProtNLM"/>
    </source>
</evidence>
<name>A0A9P8U9A8_9PEZI</name>
<feature type="transmembrane region" description="Helical" evidence="1">
    <location>
        <begin position="136"/>
        <end position="155"/>
    </location>
</feature>
<feature type="transmembrane region" description="Helical" evidence="1">
    <location>
        <begin position="31"/>
        <end position="49"/>
    </location>
</feature>
<evidence type="ECO:0000256" key="1">
    <source>
        <dbReference type="SAM" id="Phobius"/>
    </source>
</evidence>